<dbReference type="EMBL" id="CAKOGP040000279">
    <property type="protein sequence ID" value="CAJ1933508.1"/>
    <property type="molecule type" value="Genomic_DNA"/>
</dbReference>
<dbReference type="AlphaFoldDB" id="A0AAD2FI46"/>
<dbReference type="Proteomes" id="UP001295423">
    <property type="component" value="Unassembled WGS sequence"/>
</dbReference>
<sequence>MNNAGMLTLHEDFLEIYINMAPHVGEAYVMGNAKVLVLLSKFIVGNTEAEATLQAINIAGNGREAFNALRTHYEGEGILASEIVKAKHTIKNCVTLAKNQK</sequence>
<proteinExistence type="predicted"/>
<protein>
    <submittedName>
        <fullName evidence="1">Uncharacterized protein</fullName>
    </submittedName>
</protein>
<organism evidence="1 2">
    <name type="scientific">Cylindrotheca closterium</name>
    <dbReference type="NCBI Taxonomy" id="2856"/>
    <lineage>
        <taxon>Eukaryota</taxon>
        <taxon>Sar</taxon>
        <taxon>Stramenopiles</taxon>
        <taxon>Ochrophyta</taxon>
        <taxon>Bacillariophyta</taxon>
        <taxon>Bacillariophyceae</taxon>
        <taxon>Bacillariophycidae</taxon>
        <taxon>Bacillariales</taxon>
        <taxon>Bacillariaceae</taxon>
        <taxon>Cylindrotheca</taxon>
    </lineage>
</organism>
<comment type="caution">
    <text evidence="1">The sequence shown here is derived from an EMBL/GenBank/DDBJ whole genome shotgun (WGS) entry which is preliminary data.</text>
</comment>
<keyword evidence="2" id="KW-1185">Reference proteome</keyword>
<evidence type="ECO:0000313" key="2">
    <source>
        <dbReference type="Proteomes" id="UP001295423"/>
    </source>
</evidence>
<evidence type="ECO:0000313" key="1">
    <source>
        <dbReference type="EMBL" id="CAJ1933508.1"/>
    </source>
</evidence>
<name>A0AAD2FI46_9STRA</name>
<accession>A0AAD2FI46</accession>
<gene>
    <name evidence="1" type="ORF">CYCCA115_LOCUS3337</name>
</gene>
<reference evidence="1" key="1">
    <citation type="submission" date="2023-08" db="EMBL/GenBank/DDBJ databases">
        <authorList>
            <person name="Audoor S."/>
            <person name="Bilcke G."/>
        </authorList>
    </citation>
    <scope>NUCLEOTIDE SEQUENCE</scope>
</reference>